<evidence type="ECO:0000313" key="2">
    <source>
        <dbReference type="EMBL" id="KAL2073584.1"/>
    </source>
</evidence>
<accession>A0ABR4CUI5</accession>
<keyword evidence="3" id="KW-1185">Reference proteome</keyword>
<comment type="caution">
    <text evidence="2">The sequence shown here is derived from an EMBL/GenBank/DDBJ whole genome shotgun (WGS) entry which is preliminary data.</text>
</comment>
<name>A0ABR4CUI5_9HELO</name>
<organism evidence="2 3">
    <name type="scientific">Oculimacula yallundae</name>
    <dbReference type="NCBI Taxonomy" id="86028"/>
    <lineage>
        <taxon>Eukaryota</taxon>
        <taxon>Fungi</taxon>
        <taxon>Dikarya</taxon>
        <taxon>Ascomycota</taxon>
        <taxon>Pezizomycotina</taxon>
        <taxon>Leotiomycetes</taxon>
        <taxon>Helotiales</taxon>
        <taxon>Ploettnerulaceae</taxon>
        <taxon>Oculimacula</taxon>
    </lineage>
</organism>
<reference evidence="2 3" key="1">
    <citation type="journal article" date="2024" name="Commun. Biol.">
        <title>Comparative genomic analysis of thermophilic fungi reveals convergent evolutionary adaptations and gene losses.</title>
        <authorList>
            <person name="Steindorff A.S."/>
            <person name="Aguilar-Pontes M.V."/>
            <person name="Robinson A.J."/>
            <person name="Andreopoulos B."/>
            <person name="LaButti K."/>
            <person name="Kuo A."/>
            <person name="Mondo S."/>
            <person name="Riley R."/>
            <person name="Otillar R."/>
            <person name="Haridas S."/>
            <person name="Lipzen A."/>
            <person name="Grimwood J."/>
            <person name="Schmutz J."/>
            <person name="Clum A."/>
            <person name="Reid I.D."/>
            <person name="Moisan M.C."/>
            <person name="Butler G."/>
            <person name="Nguyen T.T.M."/>
            <person name="Dewar K."/>
            <person name="Conant G."/>
            <person name="Drula E."/>
            <person name="Henrissat B."/>
            <person name="Hansel C."/>
            <person name="Singer S."/>
            <person name="Hutchinson M.I."/>
            <person name="de Vries R.P."/>
            <person name="Natvig D.O."/>
            <person name="Powell A.J."/>
            <person name="Tsang A."/>
            <person name="Grigoriev I.V."/>
        </authorList>
    </citation>
    <scope>NUCLEOTIDE SEQUENCE [LARGE SCALE GENOMIC DNA]</scope>
    <source>
        <strain evidence="2 3">CBS 494.80</strain>
    </source>
</reference>
<evidence type="ECO:0000256" key="1">
    <source>
        <dbReference type="SAM" id="MobiDB-lite"/>
    </source>
</evidence>
<dbReference type="EMBL" id="JAZHXI010000003">
    <property type="protein sequence ID" value="KAL2073584.1"/>
    <property type="molecule type" value="Genomic_DNA"/>
</dbReference>
<dbReference type="Proteomes" id="UP001595075">
    <property type="component" value="Unassembled WGS sequence"/>
</dbReference>
<protein>
    <submittedName>
        <fullName evidence="2">Uncharacterized protein</fullName>
    </submittedName>
</protein>
<feature type="compositionally biased region" description="Basic and acidic residues" evidence="1">
    <location>
        <begin position="241"/>
        <end position="261"/>
    </location>
</feature>
<sequence length="281" mass="32842">MLTFHLTDSSCRTINKIEILQSHFFAETHTAISEVLDSDDDNTVHHNFRTLLSAAIKVTVAPQWEAFGCFQRWLLDGIYKNSYIESSDIDVYLLSRTIQAHRFGNAVMEDILARMPARKYDPNSTKVFRQIFRNCEVNSLLRTLYLESLCFWNFSCIRNEKGVAIVLSQGQEFLNLEDVEDKELIQALREQKSELYPCRIKYDKAQQFLAEMAAEKVDSPLKDRKLEDQGVNKEGIYRTPLRKENRGPSKDWKLENERGSEERICKTPPWLKNRERFFSVT</sequence>
<feature type="region of interest" description="Disordered" evidence="1">
    <location>
        <begin position="237"/>
        <end position="261"/>
    </location>
</feature>
<proteinExistence type="predicted"/>
<gene>
    <name evidence="2" type="ORF">VTL71DRAFT_10910</name>
</gene>
<evidence type="ECO:0000313" key="3">
    <source>
        <dbReference type="Proteomes" id="UP001595075"/>
    </source>
</evidence>